<evidence type="ECO:0000256" key="1">
    <source>
        <dbReference type="SAM" id="Phobius"/>
    </source>
</evidence>
<dbReference type="AlphaFoldDB" id="A0A316FZI1"/>
<organism evidence="2 3">
    <name type="scientific">Pleionea mediterranea</name>
    <dbReference type="NCBI Taxonomy" id="523701"/>
    <lineage>
        <taxon>Bacteria</taxon>
        <taxon>Pseudomonadati</taxon>
        <taxon>Pseudomonadota</taxon>
        <taxon>Gammaproteobacteria</taxon>
        <taxon>Oceanospirillales</taxon>
        <taxon>Pleioneaceae</taxon>
        <taxon>Pleionea</taxon>
    </lineage>
</organism>
<evidence type="ECO:0008006" key="4">
    <source>
        <dbReference type="Google" id="ProtNLM"/>
    </source>
</evidence>
<dbReference type="EMBL" id="QGGU01000004">
    <property type="protein sequence ID" value="PWK52940.1"/>
    <property type="molecule type" value="Genomic_DNA"/>
</dbReference>
<reference evidence="2 3" key="1">
    <citation type="submission" date="2018-05" db="EMBL/GenBank/DDBJ databases">
        <title>Genomic Encyclopedia of Type Strains, Phase IV (KMG-IV): sequencing the most valuable type-strain genomes for metagenomic binning, comparative biology and taxonomic classification.</title>
        <authorList>
            <person name="Goeker M."/>
        </authorList>
    </citation>
    <scope>NUCLEOTIDE SEQUENCE [LARGE SCALE GENOMIC DNA]</scope>
    <source>
        <strain evidence="2 3">DSM 25350</strain>
    </source>
</reference>
<accession>A0A316FZI1</accession>
<sequence>MQQINLYLPELQPKKEVLSLPQVGLITAAFLFIFIAFGWSITSDTAALKQQLTSETEMLKPLELQKQELDKMVAGRPDESALAEEIAALEYHIQNKSLALNTLKNSDVAASDGFSQLLEELAQSKNSKLWFTDIGINNEVLLLKGQTLDPKLITAWIENATNGNALSRQFSAIKIEQHSTYKRVYDFELSGGVVVHHE</sequence>
<comment type="caution">
    <text evidence="2">The sequence shown here is derived from an EMBL/GenBank/DDBJ whole genome shotgun (WGS) entry which is preliminary data.</text>
</comment>
<keyword evidence="1" id="KW-0812">Transmembrane</keyword>
<gene>
    <name evidence="2" type="ORF">C8D97_104158</name>
</gene>
<keyword evidence="1" id="KW-1133">Transmembrane helix</keyword>
<evidence type="ECO:0000313" key="2">
    <source>
        <dbReference type="EMBL" id="PWK52940.1"/>
    </source>
</evidence>
<feature type="transmembrane region" description="Helical" evidence="1">
    <location>
        <begin position="20"/>
        <end position="41"/>
    </location>
</feature>
<evidence type="ECO:0000313" key="3">
    <source>
        <dbReference type="Proteomes" id="UP000245790"/>
    </source>
</evidence>
<protein>
    <recommendedName>
        <fullName evidence="4">Tfp pilus assembly protein PilN</fullName>
    </recommendedName>
</protein>
<keyword evidence="1" id="KW-0472">Membrane</keyword>
<name>A0A316FZI1_9GAMM</name>
<proteinExistence type="predicted"/>
<dbReference type="OrthoDB" id="6876592at2"/>
<keyword evidence="3" id="KW-1185">Reference proteome</keyword>
<dbReference type="RefSeq" id="WP_109762918.1">
    <property type="nucleotide sequence ID" value="NZ_QGGU01000004.1"/>
</dbReference>
<dbReference type="Proteomes" id="UP000245790">
    <property type="component" value="Unassembled WGS sequence"/>
</dbReference>